<keyword evidence="2 4" id="KW-0371">Homeobox</keyword>
<name>A0ABY2H0H7_9HYPO</name>
<organism evidence="7 8">
    <name type="scientific">Trichoderma ghanense</name>
    <dbReference type="NCBI Taxonomy" id="65468"/>
    <lineage>
        <taxon>Eukaryota</taxon>
        <taxon>Fungi</taxon>
        <taxon>Dikarya</taxon>
        <taxon>Ascomycota</taxon>
        <taxon>Pezizomycotina</taxon>
        <taxon>Sordariomycetes</taxon>
        <taxon>Hypocreomycetidae</taxon>
        <taxon>Hypocreales</taxon>
        <taxon>Hypocreaceae</taxon>
        <taxon>Trichoderma</taxon>
    </lineage>
</organism>
<feature type="region of interest" description="Disordered" evidence="5">
    <location>
        <begin position="301"/>
        <end position="345"/>
    </location>
</feature>
<sequence length="345" mass="38912">MAMFPELTSGTWSPPNGSTAQPVSPRDVASSPGNRRRRPVDEVDEEEAHRPRTVPRVHRDPMQRVSRSPQSPSSTSWSSGGWTTTPATAVSPSSSFAKPAPMEVQERSPAVRFALPFPPPSQPGAHHSEVSPSKGQEWPRAYSQDYTHHRAQYRQDSDRSESREATRAYSMDYTHWHNHHTYQSQPTSPRMPYDPTRYSAGAYPAPHHMELNPYGESGAASGGGARPRRRRGNLPKETTDQLRAWLNAHLHHPYPTEDEKQQLMRTTGLQMNQISNWFINARRRQVPSLLRERNAEIVDPTRLITSPNRRSRSSSISDGDLSSSEWGPDAQGQGDWSSRRRSRSV</sequence>
<accession>A0ABY2H0H7</accession>
<dbReference type="CDD" id="cd00086">
    <property type="entry name" value="homeodomain"/>
    <property type="match status" value="1"/>
</dbReference>
<evidence type="ECO:0000256" key="5">
    <source>
        <dbReference type="SAM" id="MobiDB-lite"/>
    </source>
</evidence>
<evidence type="ECO:0000313" key="8">
    <source>
        <dbReference type="Proteomes" id="UP001642720"/>
    </source>
</evidence>
<feature type="compositionally biased region" description="Low complexity" evidence="5">
    <location>
        <begin position="71"/>
        <end position="95"/>
    </location>
</feature>
<dbReference type="InterPro" id="IPR008422">
    <property type="entry name" value="KN_HD"/>
</dbReference>
<evidence type="ECO:0000256" key="2">
    <source>
        <dbReference type="ARBA" id="ARBA00023155"/>
    </source>
</evidence>
<feature type="compositionally biased region" description="Low complexity" evidence="5">
    <location>
        <begin position="313"/>
        <end position="324"/>
    </location>
</feature>
<feature type="region of interest" description="Disordered" evidence="5">
    <location>
        <begin position="1"/>
        <end position="141"/>
    </location>
</feature>
<comment type="subcellular location">
    <subcellularLocation>
        <location evidence="4">Nucleus</location>
    </subcellularLocation>
</comment>
<proteinExistence type="predicted"/>
<protein>
    <submittedName>
        <fullName evidence="7">Homeobox protein homothorax</fullName>
    </submittedName>
</protein>
<evidence type="ECO:0000313" key="7">
    <source>
        <dbReference type="EMBL" id="TFB00925.1"/>
    </source>
</evidence>
<keyword evidence="8" id="KW-1185">Reference proteome</keyword>
<comment type="caution">
    <text evidence="7">The sequence shown here is derived from an EMBL/GenBank/DDBJ whole genome shotgun (WGS) entry which is preliminary data.</text>
</comment>
<evidence type="ECO:0000256" key="1">
    <source>
        <dbReference type="ARBA" id="ARBA00023125"/>
    </source>
</evidence>
<dbReference type="GeneID" id="300578881"/>
<dbReference type="GO" id="GO:0003677">
    <property type="term" value="F:DNA binding"/>
    <property type="evidence" value="ECO:0007669"/>
    <property type="project" value="UniProtKB-KW"/>
</dbReference>
<dbReference type="PANTHER" id="PTHR11850">
    <property type="entry name" value="HOMEOBOX PROTEIN TRANSCRIPTION FACTORS"/>
    <property type="match status" value="1"/>
</dbReference>
<dbReference type="InterPro" id="IPR001356">
    <property type="entry name" value="HD"/>
</dbReference>
<dbReference type="SMART" id="SM00389">
    <property type="entry name" value="HOX"/>
    <property type="match status" value="1"/>
</dbReference>
<dbReference type="InterPro" id="IPR050224">
    <property type="entry name" value="TALE_homeobox"/>
</dbReference>
<dbReference type="EMBL" id="PPTA01000010">
    <property type="protein sequence ID" value="TFB00925.1"/>
    <property type="molecule type" value="Genomic_DNA"/>
</dbReference>
<dbReference type="SUPFAM" id="SSF46689">
    <property type="entry name" value="Homeodomain-like"/>
    <property type="match status" value="1"/>
</dbReference>
<evidence type="ECO:0000259" key="6">
    <source>
        <dbReference type="PROSITE" id="PS50071"/>
    </source>
</evidence>
<evidence type="ECO:0000256" key="3">
    <source>
        <dbReference type="ARBA" id="ARBA00023242"/>
    </source>
</evidence>
<reference evidence="7 8" key="1">
    <citation type="submission" date="2018-01" db="EMBL/GenBank/DDBJ databases">
        <title>Genome characterization of the sugarcane-associated fungus Trichoderma ghanense CCMA-1212 and their application in lignocelulose bioconversion.</title>
        <authorList>
            <person name="Steindorff A.S."/>
            <person name="Mendes T.D."/>
            <person name="Vilela E.S.D."/>
            <person name="Rodrigues D.S."/>
            <person name="Formighieri E.F."/>
            <person name="Melo I.S."/>
            <person name="Favaro L.C.L."/>
        </authorList>
    </citation>
    <scope>NUCLEOTIDE SEQUENCE [LARGE SCALE GENOMIC DNA]</scope>
    <source>
        <strain evidence="7 8">CCMA-1212</strain>
    </source>
</reference>
<dbReference type="InterPro" id="IPR009057">
    <property type="entry name" value="Homeodomain-like_sf"/>
</dbReference>
<dbReference type="Pfam" id="PF05920">
    <property type="entry name" value="Homeobox_KN"/>
    <property type="match status" value="1"/>
</dbReference>
<dbReference type="PROSITE" id="PS50071">
    <property type="entry name" value="HOMEOBOX_2"/>
    <property type="match status" value="1"/>
</dbReference>
<feature type="DNA-binding region" description="Homeobox" evidence="4">
    <location>
        <begin position="227"/>
        <end position="289"/>
    </location>
</feature>
<feature type="compositionally biased region" description="Polar residues" evidence="5">
    <location>
        <begin position="8"/>
        <end position="22"/>
    </location>
</feature>
<feature type="region of interest" description="Disordered" evidence="5">
    <location>
        <begin position="214"/>
        <end position="234"/>
    </location>
</feature>
<gene>
    <name evidence="7" type="ORF">CCMA1212_007259</name>
</gene>
<dbReference type="Gene3D" id="1.10.10.60">
    <property type="entry name" value="Homeodomain-like"/>
    <property type="match status" value="1"/>
</dbReference>
<feature type="domain" description="Homeobox" evidence="6">
    <location>
        <begin position="225"/>
        <end position="288"/>
    </location>
</feature>
<keyword evidence="1 4" id="KW-0238">DNA-binding</keyword>
<keyword evidence="3 4" id="KW-0539">Nucleus</keyword>
<dbReference type="RefSeq" id="XP_073557126.1">
    <property type="nucleotide sequence ID" value="XM_073704431.1"/>
</dbReference>
<evidence type="ECO:0000256" key="4">
    <source>
        <dbReference type="PROSITE-ProRule" id="PRU00108"/>
    </source>
</evidence>
<dbReference type="Proteomes" id="UP001642720">
    <property type="component" value="Unassembled WGS sequence"/>
</dbReference>